<dbReference type="OrthoDB" id="260807at2759"/>
<dbReference type="InterPro" id="IPR001204">
    <property type="entry name" value="Phos_transporter"/>
</dbReference>
<comment type="function">
    <text evidence="7">Sodium-phosphate symporter.</text>
</comment>
<reference evidence="8 9" key="1">
    <citation type="submission" date="2018-11" db="EMBL/GenBank/DDBJ databases">
        <title>Genome sequence of Apiotrichum porosum DSM 27194.</title>
        <authorList>
            <person name="Aliyu H."/>
            <person name="Gorte O."/>
            <person name="Ochsenreither K."/>
        </authorList>
    </citation>
    <scope>NUCLEOTIDE SEQUENCE [LARGE SCALE GENOMIC DNA]</scope>
    <source>
        <strain evidence="8 9">DSM 27194</strain>
    </source>
</reference>
<protein>
    <recommendedName>
        <fullName evidence="7">Phosphate transporter</fullName>
    </recommendedName>
</protein>
<sequence>MAYFHEYDWIFAIGLLFAALDAFNIGANDVANSFATSVSSRSLTMRQAIVLAAICEFLGAVLVGAKVAGTIKNGIISLKVFQGNAGVEMLAFTCALVASATWLMIATKKSWPVSTTYSIVSALAGVGVALDGPSAVQWGWNNGKGLATIFAGFGIAPAISAGFGAIVYLITKYAVLERKNSVKAGLMISPFYFFTVVAVLTMSIVYKGSPSLKLDKLPKTTIALAIVLTALVVAILSMIFWLPYVYCKVVRKDSSIRWYHFFFGPLLWKRPVPAQDETKAHVVDYRVHGRDDGHVAGTDVFAETAAAAPSPVQTKGSDIEAEADLEGKEHRTEPSSPTLRPTAEVPLAELEDDSRKIIGAWYLPRNLWVLVRYQIPKVILYGSSIDIHKAQMGNAQESDRIHEMHTRAQQYDNETEHLYSFLQVLTACTNSFAHGSNDTANAVGPFAAIYYIWSTSSVTPANTPTPTWILAFGAAMLVIGLATYGYKIMVSLGNRLTMHSPSRGFSMELGSAITVLLASQYGIPVSTTMCITGATAGVGLVSGGPKAINWRAFGYIVLGWVLTVPVAGTAAGCLMGMLLNAPHW</sequence>
<dbReference type="GO" id="GO:0035435">
    <property type="term" value="P:phosphate ion transmembrane transport"/>
    <property type="evidence" value="ECO:0007669"/>
    <property type="project" value="TreeGrafter"/>
</dbReference>
<dbReference type="GO" id="GO:0005315">
    <property type="term" value="F:phosphate transmembrane transporter activity"/>
    <property type="evidence" value="ECO:0007669"/>
    <property type="project" value="InterPro"/>
</dbReference>
<gene>
    <name evidence="8" type="ORF">EHS24_002100</name>
</gene>
<dbReference type="AlphaFoldDB" id="A0A427XHK7"/>
<keyword evidence="4 7" id="KW-0812">Transmembrane</keyword>
<comment type="caution">
    <text evidence="8">The sequence shown here is derived from an EMBL/GenBank/DDBJ whole genome shotgun (WGS) entry which is preliminary data.</text>
</comment>
<dbReference type="GO" id="GO:0016020">
    <property type="term" value="C:membrane"/>
    <property type="evidence" value="ECO:0007669"/>
    <property type="project" value="UniProtKB-SubCell"/>
</dbReference>
<organism evidence="8 9">
    <name type="scientific">Apiotrichum porosum</name>
    <dbReference type="NCBI Taxonomy" id="105984"/>
    <lineage>
        <taxon>Eukaryota</taxon>
        <taxon>Fungi</taxon>
        <taxon>Dikarya</taxon>
        <taxon>Basidiomycota</taxon>
        <taxon>Agaricomycotina</taxon>
        <taxon>Tremellomycetes</taxon>
        <taxon>Trichosporonales</taxon>
        <taxon>Trichosporonaceae</taxon>
        <taxon>Apiotrichum</taxon>
    </lineage>
</organism>
<keyword evidence="6 7" id="KW-0472">Membrane</keyword>
<evidence type="ECO:0000313" key="8">
    <source>
        <dbReference type="EMBL" id="RSH78375.1"/>
    </source>
</evidence>
<feature type="transmembrane region" description="Helical" evidence="7">
    <location>
        <begin position="89"/>
        <end position="107"/>
    </location>
</feature>
<feature type="transmembrane region" description="Helical" evidence="7">
    <location>
        <begin position="119"/>
        <end position="140"/>
    </location>
</feature>
<name>A0A427XHK7_9TREE</name>
<dbReference type="Proteomes" id="UP000279236">
    <property type="component" value="Unassembled WGS sequence"/>
</dbReference>
<comment type="similarity">
    <text evidence="7">Belongs to the inorganic phosphate transporter (PiT) (TC 2.A.20) family.</text>
</comment>
<feature type="transmembrane region" description="Helical" evidence="7">
    <location>
        <begin position="146"/>
        <end position="170"/>
    </location>
</feature>
<feature type="transmembrane region" description="Helical" evidence="7">
    <location>
        <begin position="6"/>
        <end position="27"/>
    </location>
</feature>
<dbReference type="STRING" id="105984.A0A427XHK7"/>
<accession>A0A427XHK7</accession>
<evidence type="ECO:0000256" key="6">
    <source>
        <dbReference type="ARBA" id="ARBA00023136"/>
    </source>
</evidence>
<dbReference type="RefSeq" id="XP_028473522.1">
    <property type="nucleotide sequence ID" value="XM_028617844.1"/>
</dbReference>
<keyword evidence="3 7" id="KW-0592">Phosphate transport</keyword>
<evidence type="ECO:0000256" key="5">
    <source>
        <dbReference type="ARBA" id="ARBA00022989"/>
    </source>
</evidence>
<feature type="transmembrane region" description="Helical" evidence="7">
    <location>
        <begin position="553"/>
        <end position="579"/>
    </location>
</feature>
<dbReference type="GeneID" id="39586643"/>
<evidence type="ECO:0000256" key="3">
    <source>
        <dbReference type="ARBA" id="ARBA00022592"/>
    </source>
</evidence>
<comment type="subcellular location">
    <subcellularLocation>
        <location evidence="1 7">Membrane</location>
        <topology evidence="1 7">Multi-pass membrane protein</topology>
    </subcellularLocation>
</comment>
<evidence type="ECO:0000256" key="7">
    <source>
        <dbReference type="RuleBase" id="RU363058"/>
    </source>
</evidence>
<evidence type="ECO:0000256" key="1">
    <source>
        <dbReference type="ARBA" id="ARBA00004141"/>
    </source>
</evidence>
<dbReference type="EMBL" id="RSCE01000012">
    <property type="protein sequence ID" value="RSH78375.1"/>
    <property type="molecule type" value="Genomic_DNA"/>
</dbReference>
<evidence type="ECO:0000313" key="9">
    <source>
        <dbReference type="Proteomes" id="UP000279236"/>
    </source>
</evidence>
<proteinExistence type="inferred from homology"/>
<dbReference type="PANTHER" id="PTHR11101">
    <property type="entry name" value="PHOSPHATE TRANSPORTER"/>
    <property type="match status" value="1"/>
</dbReference>
<dbReference type="PANTHER" id="PTHR11101:SF80">
    <property type="entry name" value="PHOSPHATE TRANSPORTER"/>
    <property type="match status" value="1"/>
</dbReference>
<keyword evidence="5 7" id="KW-1133">Transmembrane helix</keyword>
<dbReference type="Pfam" id="PF01384">
    <property type="entry name" value="PHO4"/>
    <property type="match status" value="1"/>
</dbReference>
<feature type="transmembrane region" description="Helical" evidence="7">
    <location>
        <begin position="191"/>
        <end position="209"/>
    </location>
</feature>
<feature type="transmembrane region" description="Helical" evidence="7">
    <location>
        <begin position="468"/>
        <end position="489"/>
    </location>
</feature>
<keyword evidence="9" id="KW-1185">Reference proteome</keyword>
<feature type="transmembrane region" description="Helical" evidence="7">
    <location>
        <begin position="221"/>
        <end position="247"/>
    </location>
</feature>
<evidence type="ECO:0000256" key="2">
    <source>
        <dbReference type="ARBA" id="ARBA00022448"/>
    </source>
</evidence>
<feature type="transmembrane region" description="Helical" evidence="7">
    <location>
        <begin position="48"/>
        <end position="69"/>
    </location>
</feature>
<evidence type="ECO:0000256" key="4">
    <source>
        <dbReference type="ARBA" id="ARBA00022692"/>
    </source>
</evidence>
<feature type="transmembrane region" description="Helical" evidence="7">
    <location>
        <begin position="509"/>
        <end position="541"/>
    </location>
</feature>
<keyword evidence="2 7" id="KW-0813">Transport</keyword>